<evidence type="ECO:0000259" key="2">
    <source>
        <dbReference type="Pfam" id="PF25861"/>
    </source>
</evidence>
<protein>
    <submittedName>
        <fullName evidence="5">Uncharacterized protein</fullName>
    </submittedName>
</protein>
<geneLocation type="plasmid" evidence="6">
    <name>pts417</name>
</geneLocation>
<dbReference type="SUPFAM" id="SSF53649">
    <property type="entry name" value="Alkaline phosphatase-like"/>
    <property type="match status" value="1"/>
</dbReference>
<proteinExistence type="predicted"/>
<evidence type="ECO:0000259" key="3">
    <source>
        <dbReference type="Pfam" id="PF25862"/>
    </source>
</evidence>
<reference evidence="5 6" key="1">
    <citation type="submission" date="2017-03" db="EMBL/GenBank/DDBJ databases">
        <title>Complete genome sequence of Candidatus 'Thiodictyon syntrophicum' sp. nov. strain Cad16T, a photolithoautotroph purple sulfur bacterium isolated from an alpine meromictic lake.</title>
        <authorList>
            <person name="Luedin S.M."/>
            <person name="Pothier J.F."/>
            <person name="Danza F."/>
            <person name="Storelli N."/>
            <person name="Wittwer M."/>
            <person name="Tonolla M."/>
        </authorList>
    </citation>
    <scope>NUCLEOTIDE SEQUENCE [LARGE SCALE GENOMIC DNA]</scope>
    <source>
        <strain evidence="5 6">Cad16T</strain>
        <plasmid evidence="6">Plasmid pts417</plasmid>
    </source>
</reference>
<feature type="domain" description="Alkaline phosphatase-like protein PglZ second" evidence="2">
    <location>
        <begin position="167"/>
        <end position="308"/>
    </location>
</feature>
<dbReference type="Pfam" id="PF25862">
    <property type="entry name" value="PglZ_1st"/>
    <property type="match status" value="1"/>
</dbReference>
<dbReference type="Pfam" id="PF08665">
    <property type="entry name" value="PglZ"/>
    <property type="match status" value="1"/>
</dbReference>
<dbReference type="InterPro" id="IPR058880">
    <property type="entry name" value="PglZ_N"/>
</dbReference>
<dbReference type="InterPro" id="IPR058881">
    <property type="entry name" value="PglZ_2nd"/>
</dbReference>
<evidence type="ECO:0000256" key="1">
    <source>
        <dbReference type="SAM" id="MobiDB-lite"/>
    </source>
</evidence>
<keyword evidence="5" id="KW-0614">Plasmid</keyword>
<dbReference type="OrthoDB" id="6725302at2"/>
<evidence type="ECO:0000313" key="5">
    <source>
        <dbReference type="EMBL" id="AUB85248.1"/>
    </source>
</evidence>
<dbReference type="Proteomes" id="UP000232638">
    <property type="component" value="Plasmid pTs417"/>
</dbReference>
<dbReference type="InterPro" id="IPR047992">
    <property type="entry name" value="BREX_PglZ"/>
</dbReference>
<dbReference type="NCBIfam" id="NF033446">
    <property type="entry name" value="BREX_PglZ_2"/>
    <property type="match status" value="1"/>
</dbReference>
<evidence type="ECO:0000259" key="4">
    <source>
        <dbReference type="Pfam" id="PF25863"/>
    </source>
</evidence>
<dbReference type="InterPro" id="IPR058882">
    <property type="entry name" value="PglZ_C"/>
</dbReference>
<feature type="domain" description="Alkaline phosphatase-like protein PglZ C-terminal" evidence="4">
    <location>
        <begin position="795"/>
        <end position="895"/>
    </location>
</feature>
<dbReference type="InterPro" id="IPR017850">
    <property type="entry name" value="Alkaline_phosphatase_core_sf"/>
</dbReference>
<feature type="region of interest" description="Disordered" evidence="1">
    <location>
        <begin position="748"/>
        <end position="784"/>
    </location>
</feature>
<feature type="domain" description="Alkaline phosphatase-like protein PglZ N-terminal" evidence="3">
    <location>
        <begin position="11"/>
        <end position="100"/>
    </location>
</feature>
<dbReference type="KEGG" id="tsy:THSYN_30550"/>
<dbReference type="EMBL" id="CP020371">
    <property type="protein sequence ID" value="AUB85248.1"/>
    <property type="molecule type" value="Genomic_DNA"/>
</dbReference>
<dbReference type="Pfam" id="PF25863">
    <property type="entry name" value="PglZ_C"/>
    <property type="match status" value="1"/>
</dbReference>
<name>A0A2K8UI69_9GAMM</name>
<dbReference type="Pfam" id="PF25861">
    <property type="entry name" value="PglZ_2nd"/>
    <property type="match status" value="1"/>
</dbReference>
<evidence type="ECO:0000313" key="6">
    <source>
        <dbReference type="Proteomes" id="UP000232638"/>
    </source>
</evidence>
<organism evidence="5 6">
    <name type="scientific">Candidatus Thiodictyon syntrophicum</name>
    <dbReference type="NCBI Taxonomy" id="1166950"/>
    <lineage>
        <taxon>Bacteria</taxon>
        <taxon>Pseudomonadati</taxon>
        <taxon>Pseudomonadota</taxon>
        <taxon>Gammaproteobacteria</taxon>
        <taxon>Chromatiales</taxon>
        <taxon>Chromatiaceae</taxon>
        <taxon>Thiodictyon</taxon>
    </lineage>
</organism>
<accession>A0A2K8UI69</accession>
<gene>
    <name evidence="5" type="ORF">THSYN_30550</name>
</gene>
<dbReference type="RefSeq" id="WP_100922884.1">
    <property type="nucleotide sequence ID" value="NZ_CP020371.1"/>
</dbReference>
<dbReference type="AlphaFoldDB" id="A0A2K8UI69"/>
<keyword evidence="6" id="KW-1185">Reference proteome</keyword>
<sequence length="904" mass="97255">MVPTRNQIVAQVGAVLARDPQARCIAIRSPTAAVWPESLSVGNRSFRLHWCPSSLAARQALIQVEASPSAGVILLTHLSDAALGADTLARLSRGRVFQVERWDMVRQVFQATEIDSRLAVQGWMAQALLDYLPAGGYPPVAGGFLDLETAWKQVLNGSLGLPQARPDLVSLLRWTMAAERVGRFLQLPADAEPQILAWLADCAGPVGDIVMGCVAAGNAAYALPIGLLWSLVLAPGGEGLPDLAAAAVRLERYTGDRRIAPSQGQRWAAAAIWLLRSLPFDAARPAIERAEGLLRELHLVDYAGLSDVLPSGFEARLAVFGQALDTLLGQASMAALARVEQAASQVLHHDLGDRPGTRIERVQMALRLARWLVAASVPTPAPGAAPPTKASPAPGLPTLAQDYATEGAYVDWARFKLLGGDELAALSATYGVLAARVRERREAFNQRFAAALATWNLEPSPAVECLPVESVLEQVLAPLARQAPVLFLVVDGLSLPIFRELCADLLRAGWMEQIPTPATMAWVGIAALPTVTEISRTSLLAGRLMAGAAPQEKTAFAAHEGLLAASKSGGKPILFHKGDLGEGGHLAEPVREAIGTATRRVVGLVYNAVDDHLRGSDQLHLRWSLDDLRLLRPLLYEASAAGRTLIITADHGHVIDEQTVQRTAADGERWRNAIHGEGGPVAADETLLEGARVCAPNGGSRIVCAWSERLRYSGKKLGYHGGVSPQEVVVPLSVFIPPLCTLEGWRPAPPSQPEWWEDRLPAPAAAPAPPAARQKRRGRDETAPDLFDQVRPVAQVDWIALLLASPTYRQQRQLAARVAPRDEEIRGLLEALDTRGGKLGKTALAQRLGMPLMRVSGFVNAARRVLNLDQSAVLTLNETTAQIEFNRELLDVQFQLNTRRAAGN</sequence>